<organism evidence="19 20">
    <name type="scientific">Paracidovorax citrulli</name>
    <name type="common">Acidovorax citrulli</name>
    <dbReference type="NCBI Taxonomy" id="80869"/>
    <lineage>
        <taxon>Bacteria</taxon>
        <taxon>Pseudomonadati</taxon>
        <taxon>Pseudomonadota</taxon>
        <taxon>Betaproteobacteria</taxon>
        <taxon>Burkholderiales</taxon>
        <taxon>Comamonadaceae</taxon>
        <taxon>Paracidovorax</taxon>
    </lineage>
</organism>
<evidence type="ECO:0000313" key="19">
    <source>
        <dbReference type="EMBL" id="WIY47052.1"/>
    </source>
</evidence>
<evidence type="ECO:0000256" key="6">
    <source>
        <dbReference type="ARBA" id="ARBA00022692"/>
    </source>
</evidence>
<evidence type="ECO:0000256" key="16">
    <source>
        <dbReference type="SAM" id="SignalP"/>
    </source>
</evidence>
<evidence type="ECO:0000256" key="3">
    <source>
        <dbReference type="ARBA" id="ARBA00022448"/>
    </source>
</evidence>
<feature type="signal peptide" evidence="16">
    <location>
        <begin position="1"/>
        <end position="23"/>
    </location>
</feature>
<protein>
    <submittedName>
        <fullName evidence="19">TonB-dependent receptor</fullName>
    </submittedName>
</protein>
<gene>
    <name evidence="19" type="ORF">QRO08_14470</name>
</gene>
<feature type="domain" description="TonB-dependent receptor plug" evidence="18">
    <location>
        <begin position="52"/>
        <end position="157"/>
    </location>
</feature>
<feature type="chain" id="PRO_5046487799" evidence="16">
    <location>
        <begin position="24"/>
        <end position="689"/>
    </location>
</feature>
<dbReference type="InterPro" id="IPR039426">
    <property type="entry name" value="TonB-dep_rcpt-like"/>
</dbReference>
<dbReference type="InterPro" id="IPR012910">
    <property type="entry name" value="Plug_dom"/>
</dbReference>
<dbReference type="Pfam" id="PF00593">
    <property type="entry name" value="TonB_dep_Rec_b-barrel"/>
    <property type="match status" value="1"/>
</dbReference>
<keyword evidence="3 14" id="KW-0813">Transport</keyword>
<evidence type="ECO:0000256" key="5">
    <source>
        <dbReference type="ARBA" id="ARBA00022496"/>
    </source>
</evidence>
<keyword evidence="10 15" id="KW-0798">TonB box</keyword>
<dbReference type="InterPro" id="IPR036942">
    <property type="entry name" value="Beta-barrel_TonB_sf"/>
</dbReference>
<evidence type="ECO:0000256" key="11">
    <source>
        <dbReference type="ARBA" id="ARBA00023136"/>
    </source>
</evidence>
<keyword evidence="11 14" id="KW-0472">Membrane</keyword>
<evidence type="ECO:0000256" key="7">
    <source>
        <dbReference type="ARBA" id="ARBA00022729"/>
    </source>
</evidence>
<dbReference type="CDD" id="cd01347">
    <property type="entry name" value="ligand_gated_channel"/>
    <property type="match status" value="1"/>
</dbReference>
<name>A0ABY9AJE3_PARCI</name>
<evidence type="ECO:0000259" key="18">
    <source>
        <dbReference type="Pfam" id="PF07715"/>
    </source>
</evidence>
<evidence type="ECO:0000259" key="17">
    <source>
        <dbReference type="Pfam" id="PF00593"/>
    </source>
</evidence>
<reference evidence="19 20" key="1">
    <citation type="submission" date="2023-06" db="EMBL/GenBank/DDBJ databases">
        <authorList>
            <person name="Ham H."/>
            <person name="Park D.S."/>
        </authorList>
    </citation>
    <scope>NUCLEOTIDE SEQUENCE [LARGE SCALE GENOMIC DNA]</scope>
    <source>
        <strain evidence="19 20">KACC 17005</strain>
    </source>
</reference>
<sequence length="689" mass="75446">MLFSPRVLPLAVASPFLCLPAAAQTAADSVSTLGEVSVRTGTSGPLVPNTLLTSVDILGADKIENQNVGTSWELVGQLPGIQLTETRMGAESGKATFRAFNGEGYINGIKVLIDGIPSNVNSGNQRFIDMIFPLEIDYIEVVRGTNDPRYGLHNIGGNINFGTRQGGDYTEGRLTYGSGATREAQLALGRESGGFAQNYFLAKQESNGYRPHAHSDKYSLGGKWFLTSEGGALKGGIVARLYSHQAEEPGFLTAEQLARDRNQSPAKNANDGDDRDMRHLSAHLDWQIDPRLFLSNKLYLNRYEDDRRITFTDSQAASLFNGPRQLRRWDETQHGLLSTLTWRASKSLSVDGGINVERQRNTYERYRYPYAVPTNFDVPGAVSNNDRYTLNNVGAYVQAVVQATDRLKLVPGIRADRFTGHTVPNTGAQGSLQDYGWIHQPKFSLVYGATDTVSVYANWGRTFQILTGSRAPAYITSPTQPRFAPSMNTGKELGVKFTPGPGTEMRAAVWQQDATDEVANMPATGTTVGLGQTRRRGLDVQASTKVGGRWQLWASHSLQEAKVVSAFTADGASLAGKEVFSTPRHISNVGVEYRATPELRLGLQGRAQGSYYIDSLNAKGKYGAFVLFDANVRYELTRAVSLDLQVKNLAGRKSVYAWDDIFFWPAGSTQPMFAPGPGRAVYVSLNYKM</sequence>
<dbReference type="SUPFAM" id="SSF56935">
    <property type="entry name" value="Porins"/>
    <property type="match status" value="1"/>
</dbReference>
<comment type="similarity">
    <text evidence="2 14 15">Belongs to the TonB-dependent receptor family.</text>
</comment>
<keyword evidence="6 14" id="KW-0812">Transmembrane</keyword>
<feature type="domain" description="TonB-dependent receptor-like beta-barrel" evidence="17">
    <location>
        <begin position="256"/>
        <end position="649"/>
    </location>
</feature>
<keyword evidence="7 16" id="KW-0732">Signal</keyword>
<dbReference type="PROSITE" id="PS52016">
    <property type="entry name" value="TONB_DEPENDENT_REC_3"/>
    <property type="match status" value="1"/>
</dbReference>
<evidence type="ECO:0000256" key="2">
    <source>
        <dbReference type="ARBA" id="ARBA00009810"/>
    </source>
</evidence>
<evidence type="ECO:0000313" key="20">
    <source>
        <dbReference type="Proteomes" id="UP001242732"/>
    </source>
</evidence>
<dbReference type="InterPro" id="IPR000531">
    <property type="entry name" value="Beta-barrel_TonB"/>
</dbReference>
<dbReference type="PANTHER" id="PTHR32552">
    <property type="entry name" value="FERRICHROME IRON RECEPTOR-RELATED"/>
    <property type="match status" value="1"/>
</dbReference>
<keyword evidence="12 19" id="KW-0675">Receptor</keyword>
<keyword evidence="13 14" id="KW-0998">Cell outer membrane</keyword>
<evidence type="ECO:0000256" key="12">
    <source>
        <dbReference type="ARBA" id="ARBA00023170"/>
    </source>
</evidence>
<evidence type="ECO:0000256" key="1">
    <source>
        <dbReference type="ARBA" id="ARBA00004571"/>
    </source>
</evidence>
<dbReference type="Proteomes" id="UP001242732">
    <property type="component" value="Chromosome"/>
</dbReference>
<proteinExistence type="inferred from homology"/>
<dbReference type="Gene3D" id="2.40.170.20">
    <property type="entry name" value="TonB-dependent receptor, beta-barrel domain"/>
    <property type="match status" value="1"/>
</dbReference>
<comment type="subcellular location">
    <subcellularLocation>
        <location evidence="1 14">Cell outer membrane</location>
        <topology evidence="1 14">Multi-pass membrane protein</topology>
    </subcellularLocation>
</comment>
<keyword evidence="4 14" id="KW-1134">Transmembrane beta strand</keyword>
<evidence type="ECO:0000256" key="13">
    <source>
        <dbReference type="ARBA" id="ARBA00023237"/>
    </source>
</evidence>
<keyword evidence="5" id="KW-0410">Iron transport</keyword>
<keyword evidence="9" id="KW-0406">Ion transport</keyword>
<dbReference type="Gene3D" id="2.170.130.10">
    <property type="entry name" value="TonB-dependent receptor, plug domain"/>
    <property type="match status" value="1"/>
</dbReference>
<dbReference type="PANTHER" id="PTHR32552:SF68">
    <property type="entry name" value="FERRICHROME OUTER MEMBRANE TRANSPORTER_PHAGE RECEPTOR"/>
    <property type="match status" value="1"/>
</dbReference>
<dbReference type="Pfam" id="PF07715">
    <property type="entry name" value="Plug"/>
    <property type="match status" value="1"/>
</dbReference>
<accession>A0ABY9AJE3</accession>
<dbReference type="EMBL" id="CP127363">
    <property type="protein sequence ID" value="WIY47052.1"/>
    <property type="molecule type" value="Genomic_DNA"/>
</dbReference>
<dbReference type="RefSeq" id="WP_116212353.1">
    <property type="nucleotide sequence ID" value="NZ_CP023687.1"/>
</dbReference>
<evidence type="ECO:0000256" key="9">
    <source>
        <dbReference type="ARBA" id="ARBA00023065"/>
    </source>
</evidence>
<evidence type="ECO:0000256" key="15">
    <source>
        <dbReference type="RuleBase" id="RU003357"/>
    </source>
</evidence>
<evidence type="ECO:0000256" key="8">
    <source>
        <dbReference type="ARBA" id="ARBA00023004"/>
    </source>
</evidence>
<dbReference type="GeneID" id="79792957"/>
<evidence type="ECO:0000256" key="4">
    <source>
        <dbReference type="ARBA" id="ARBA00022452"/>
    </source>
</evidence>
<evidence type="ECO:0000256" key="10">
    <source>
        <dbReference type="ARBA" id="ARBA00023077"/>
    </source>
</evidence>
<keyword evidence="20" id="KW-1185">Reference proteome</keyword>
<evidence type="ECO:0000256" key="14">
    <source>
        <dbReference type="PROSITE-ProRule" id="PRU01360"/>
    </source>
</evidence>
<dbReference type="InterPro" id="IPR037066">
    <property type="entry name" value="Plug_dom_sf"/>
</dbReference>
<keyword evidence="8" id="KW-0408">Iron</keyword>